<dbReference type="Proteomes" id="UP000249557">
    <property type="component" value="Unassembled WGS sequence"/>
</dbReference>
<feature type="non-terminal residue" evidence="1">
    <location>
        <position position="1"/>
    </location>
</feature>
<dbReference type="Pfam" id="PF06764">
    <property type="entry name" value="DUF1223"/>
    <property type="match status" value="1"/>
</dbReference>
<evidence type="ECO:0000313" key="2">
    <source>
        <dbReference type="Proteomes" id="UP000249557"/>
    </source>
</evidence>
<dbReference type="InterPro" id="IPR036249">
    <property type="entry name" value="Thioredoxin-like_sf"/>
</dbReference>
<dbReference type="PANTHER" id="PTHR36057:SF1">
    <property type="entry name" value="LIPOPROTEIN LIPID ATTACHMENT SITE-LIKE PROTEIN, PUTATIVE (DUF1223)-RELATED"/>
    <property type="match status" value="1"/>
</dbReference>
<sequence>ERFTSQGCAYCPPADALLGKLIQQPGIIGLACHVDYFHVTKNSLGQPFCTRRQNNYGRMLGNRPRYTPQLVVNGQKDLIGYEASKVSAAIMKARAKKAANIPMTQDARGWYSAAMPPMDLQGAPVRVWMAVYDAPHRQAMTEGNNLGKMVTYYNVVRRIDDLGPWDGSPALRSIDPHFGPGSGGFALVAQNEVTGEIVAAGKVER</sequence>
<accession>A0A2W4ZU83</accession>
<reference evidence="1 2" key="1">
    <citation type="submission" date="2017-08" db="EMBL/GenBank/DDBJ databases">
        <title>Infants hospitalized years apart are colonized by the same room-sourced microbial strains.</title>
        <authorList>
            <person name="Brooks B."/>
            <person name="Olm M.R."/>
            <person name="Firek B.A."/>
            <person name="Baker R."/>
            <person name="Thomas B.C."/>
            <person name="Morowitz M.J."/>
            <person name="Banfield J.F."/>
        </authorList>
    </citation>
    <scope>NUCLEOTIDE SEQUENCE [LARGE SCALE GENOMIC DNA]</scope>
    <source>
        <strain evidence="1">S2_018_000_R2_104</strain>
    </source>
</reference>
<protein>
    <recommendedName>
        <fullName evidence="3">DUF1223 domain-containing protein</fullName>
    </recommendedName>
</protein>
<proteinExistence type="predicted"/>
<organism evidence="1 2">
    <name type="scientific">Micavibrio aeruginosavorus</name>
    <dbReference type="NCBI Taxonomy" id="349221"/>
    <lineage>
        <taxon>Bacteria</taxon>
        <taxon>Pseudomonadati</taxon>
        <taxon>Bdellovibrionota</taxon>
        <taxon>Bdellovibrionia</taxon>
        <taxon>Bdellovibrionales</taxon>
        <taxon>Pseudobdellovibrionaceae</taxon>
        <taxon>Micavibrio</taxon>
    </lineage>
</organism>
<dbReference type="InterPro" id="IPR010634">
    <property type="entry name" value="DUF1223"/>
</dbReference>
<dbReference type="EMBL" id="QFNK01000154">
    <property type="protein sequence ID" value="PZO85096.1"/>
    <property type="molecule type" value="Genomic_DNA"/>
</dbReference>
<dbReference type="SUPFAM" id="SSF52833">
    <property type="entry name" value="Thioredoxin-like"/>
    <property type="match status" value="1"/>
</dbReference>
<comment type="caution">
    <text evidence="1">The sequence shown here is derived from an EMBL/GenBank/DDBJ whole genome shotgun (WGS) entry which is preliminary data.</text>
</comment>
<gene>
    <name evidence="1" type="ORF">DI626_07670</name>
</gene>
<evidence type="ECO:0008006" key="3">
    <source>
        <dbReference type="Google" id="ProtNLM"/>
    </source>
</evidence>
<dbReference type="PANTHER" id="PTHR36057">
    <property type="match status" value="1"/>
</dbReference>
<dbReference type="AlphaFoldDB" id="A0A2W4ZU83"/>
<name>A0A2W4ZU83_9BACT</name>
<evidence type="ECO:0000313" key="1">
    <source>
        <dbReference type="EMBL" id="PZO85096.1"/>
    </source>
</evidence>